<evidence type="ECO:0000256" key="5">
    <source>
        <dbReference type="SAM" id="MobiDB-lite"/>
    </source>
</evidence>
<name>L1J3V0_GUITC</name>
<dbReference type="GO" id="GO:0008270">
    <property type="term" value="F:zinc ion binding"/>
    <property type="evidence" value="ECO:0007669"/>
    <property type="project" value="UniProtKB-KW"/>
</dbReference>
<keyword evidence="3" id="KW-0862">Zinc</keyword>
<organism evidence="7">
    <name type="scientific">Guillardia theta (strain CCMP2712)</name>
    <name type="common">Cryptophyte</name>
    <dbReference type="NCBI Taxonomy" id="905079"/>
    <lineage>
        <taxon>Eukaryota</taxon>
        <taxon>Cryptophyceae</taxon>
        <taxon>Pyrenomonadales</taxon>
        <taxon>Geminigeraceae</taxon>
        <taxon>Guillardia</taxon>
    </lineage>
</organism>
<dbReference type="AlphaFoldDB" id="L1J3V0"/>
<dbReference type="RefSeq" id="XP_005830176.1">
    <property type="nucleotide sequence ID" value="XM_005830119.1"/>
</dbReference>
<evidence type="ECO:0000256" key="4">
    <source>
        <dbReference type="PROSITE-ProRule" id="PRU00134"/>
    </source>
</evidence>
<evidence type="ECO:0000256" key="3">
    <source>
        <dbReference type="ARBA" id="ARBA00022833"/>
    </source>
</evidence>
<dbReference type="InterPro" id="IPR002893">
    <property type="entry name" value="Znf_MYND"/>
</dbReference>
<dbReference type="Proteomes" id="UP000011087">
    <property type="component" value="Unassembled WGS sequence"/>
</dbReference>
<keyword evidence="2 4" id="KW-0863">Zinc-finger</keyword>
<evidence type="ECO:0000313" key="8">
    <source>
        <dbReference type="EnsemblProtists" id="EKX43196"/>
    </source>
</evidence>
<reference evidence="8" key="3">
    <citation type="submission" date="2016-03" db="UniProtKB">
        <authorList>
            <consortium name="EnsemblProtists"/>
        </authorList>
    </citation>
    <scope>IDENTIFICATION</scope>
</reference>
<dbReference type="KEGG" id="gtt:GUITHDRAFT_153383"/>
<dbReference type="GeneID" id="17299857"/>
<dbReference type="PROSITE" id="PS01360">
    <property type="entry name" value="ZF_MYND_1"/>
    <property type="match status" value="1"/>
</dbReference>
<dbReference type="PaxDb" id="55529-EKX43196"/>
<reference evidence="7 9" key="1">
    <citation type="journal article" date="2012" name="Nature">
        <title>Algal genomes reveal evolutionary mosaicism and the fate of nucleomorphs.</title>
        <authorList>
            <consortium name="DOE Joint Genome Institute"/>
            <person name="Curtis B.A."/>
            <person name="Tanifuji G."/>
            <person name="Burki F."/>
            <person name="Gruber A."/>
            <person name="Irimia M."/>
            <person name="Maruyama S."/>
            <person name="Arias M.C."/>
            <person name="Ball S.G."/>
            <person name="Gile G.H."/>
            <person name="Hirakawa Y."/>
            <person name="Hopkins J.F."/>
            <person name="Kuo A."/>
            <person name="Rensing S.A."/>
            <person name="Schmutz J."/>
            <person name="Symeonidi A."/>
            <person name="Elias M."/>
            <person name="Eveleigh R.J."/>
            <person name="Herman E.K."/>
            <person name="Klute M.J."/>
            <person name="Nakayama T."/>
            <person name="Obornik M."/>
            <person name="Reyes-Prieto A."/>
            <person name="Armbrust E.V."/>
            <person name="Aves S.J."/>
            <person name="Beiko R.G."/>
            <person name="Coutinho P."/>
            <person name="Dacks J.B."/>
            <person name="Durnford D.G."/>
            <person name="Fast N.M."/>
            <person name="Green B.R."/>
            <person name="Grisdale C.J."/>
            <person name="Hempel F."/>
            <person name="Henrissat B."/>
            <person name="Hoppner M.P."/>
            <person name="Ishida K."/>
            <person name="Kim E."/>
            <person name="Koreny L."/>
            <person name="Kroth P.G."/>
            <person name="Liu Y."/>
            <person name="Malik S.B."/>
            <person name="Maier U.G."/>
            <person name="McRose D."/>
            <person name="Mock T."/>
            <person name="Neilson J.A."/>
            <person name="Onodera N.T."/>
            <person name="Poole A.M."/>
            <person name="Pritham E.J."/>
            <person name="Richards T.A."/>
            <person name="Rocap G."/>
            <person name="Roy S.W."/>
            <person name="Sarai C."/>
            <person name="Schaack S."/>
            <person name="Shirato S."/>
            <person name="Slamovits C.H."/>
            <person name="Spencer D.F."/>
            <person name="Suzuki S."/>
            <person name="Worden A.Z."/>
            <person name="Zauner S."/>
            <person name="Barry K."/>
            <person name="Bell C."/>
            <person name="Bharti A.K."/>
            <person name="Crow J.A."/>
            <person name="Grimwood J."/>
            <person name="Kramer R."/>
            <person name="Lindquist E."/>
            <person name="Lucas S."/>
            <person name="Salamov A."/>
            <person name="McFadden G.I."/>
            <person name="Lane C.E."/>
            <person name="Keeling P.J."/>
            <person name="Gray M.W."/>
            <person name="Grigoriev I.V."/>
            <person name="Archibald J.M."/>
        </authorList>
    </citation>
    <scope>NUCLEOTIDE SEQUENCE</scope>
    <source>
        <strain evidence="7 9">CCMP2712</strain>
    </source>
</reference>
<dbReference type="HOGENOM" id="CLU_1690077_0_0_1"/>
<evidence type="ECO:0000313" key="9">
    <source>
        <dbReference type="Proteomes" id="UP000011087"/>
    </source>
</evidence>
<keyword evidence="1" id="KW-0479">Metal-binding</keyword>
<sequence>MSCRACGAAEAKKRCGRCRAVAYCSKECQRLHWKSHRAVCDFLAAPVPDDLERENEHSNVVEHEEESNMALTSSLPSTSAARTKKSVACRTCKGEGKVSREKPNLLPFPRLESRTASFVLRELTCPDCGDVACRPCLASVTHSRWFWYYCGQCKLV</sequence>
<protein>
    <recommendedName>
        <fullName evidence="6">MYND-type domain-containing protein</fullName>
    </recommendedName>
</protein>
<dbReference type="PROSITE" id="PS50865">
    <property type="entry name" value="ZF_MYND_2"/>
    <property type="match status" value="1"/>
</dbReference>
<reference evidence="9" key="2">
    <citation type="submission" date="2012-11" db="EMBL/GenBank/DDBJ databases">
        <authorList>
            <person name="Kuo A."/>
            <person name="Curtis B.A."/>
            <person name="Tanifuji G."/>
            <person name="Burki F."/>
            <person name="Gruber A."/>
            <person name="Irimia M."/>
            <person name="Maruyama S."/>
            <person name="Arias M.C."/>
            <person name="Ball S.G."/>
            <person name="Gile G.H."/>
            <person name="Hirakawa Y."/>
            <person name="Hopkins J.F."/>
            <person name="Rensing S.A."/>
            <person name="Schmutz J."/>
            <person name="Symeonidi A."/>
            <person name="Elias M."/>
            <person name="Eveleigh R.J."/>
            <person name="Herman E.K."/>
            <person name="Klute M.J."/>
            <person name="Nakayama T."/>
            <person name="Obornik M."/>
            <person name="Reyes-Prieto A."/>
            <person name="Armbrust E.V."/>
            <person name="Aves S.J."/>
            <person name="Beiko R.G."/>
            <person name="Coutinho P."/>
            <person name="Dacks J.B."/>
            <person name="Durnford D.G."/>
            <person name="Fast N.M."/>
            <person name="Green B.R."/>
            <person name="Grisdale C."/>
            <person name="Hempe F."/>
            <person name="Henrissat B."/>
            <person name="Hoppner M.P."/>
            <person name="Ishida K.-I."/>
            <person name="Kim E."/>
            <person name="Koreny L."/>
            <person name="Kroth P.G."/>
            <person name="Liu Y."/>
            <person name="Malik S.-B."/>
            <person name="Maier U.G."/>
            <person name="McRose D."/>
            <person name="Mock T."/>
            <person name="Neilson J.A."/>
            <person name="Onodera N.T."/>
            <person name="Poole A.M."/>
            <person name="Pritham E.J."/>
            <person name="Richards T.A."/>
            <person name="Rocap G."/>
            <person name="Roy S.W."/>
            <person name="Sarai C."/>
            <person name="Schaack S."/>
            <person name="Shirato S."/>
            <person name="Slamovits C.H."/>
            <person name="Spencer D.F."/>
            <person name="Suzuki S."/>
            <person name="Worden A.Z."/>
            <person name="Zauner S."/>
            <person name="Barry K."/>
            <person name="Bell C."/>
            <person name="Bharti A.K."/>
            <person name="Crow J.A."/>
            <person name="Grimwood J."/>
            <person name="Kramer R."/>
            <person name="Lindquist E."/>
            <person name="Lucas S."/>
            <person name="Salamov A."/>
            <person name="McFadden G.I."/>
            <person name="Lane C.E."/>
            <person name="Keeling P.J."/>
            <person name="Gray M.W."/>
            <person name="Grigoriev I.V."/>
            <person name="Archibald J.M."/>
        </authorList>
    </citation>
    <scope>NUCLEOTIDE SEQUENCE</scope>
    <source>
        <strain evidence="9">CCMP2712</strain>
    </source>
</reference>
<dbReference type="Gene3D" id="6.10.140.2220">
    <property type="match status" value="1"/>
</dbReference>
<evidence type="ECO:0000256" key="2">
    <source>
        <dbReference type="ARBA" id="ARBA00022771"/>
    </source>
</evidence>
<proteinExistence type="predicted"/>
<dbReference type="EnsemblProtists" id="EKX43196">
    <property type="protein sequence ID" value="EKX43196"/>
    <property type="gene ID" value="GUITHDRAFT_153383"/>
</dbReference>
<evidence type="ECO:0000259" key="6">
    <source>
        <dbReference type="PROSITE" id="PS50865"/>
    </source>
</evidence>
<evidence type="ECO:0000313" key="7">
    <source>
        <dbReference type="EMBL" id="EKX43196.1"/>
    </source>
</evidence>
<feature type="region of interest" description="Disordered" evidence="5">
    <location>
        <begin position="57"/>
        <end position="82"/>
    </location>
</feature>
<feature type="domain" description="MYND-type" evidence="6">
    <location>
        <begin position="3"/>
        <end position="40"/>
    </location>
</feature>
<accession>L1J3V0</accession>
<dbReference type="OrthoDB" id="2754812at2759"/>
<dbReference type="EMBL" id="JH993012">
    <property type="protein sequence ID" value="EKX43196.1"/>
    <property type="molecule type" value="Genomic_DNA"/>
</dbReference>
<dbReference type="SUPFAM" id="SSF144232">
    <property type="entry name" value="HIT/MYND zinc finger-like"/>
    <property type="match status" value="1"/>
</dbReference>
<keyword evidence="9" id="KW-1185">Reference proteome</keyword>
<dbReference type="Pfam" id="PF01753">
    <property type="entry name" value="zf-MYND"/>
    <property type="match status" value="1"/>
</dbReference>
<gene>
    <name evidence="7" type="ORF">GUITHDRAFT_153383</name>
</gene>
<feature type="compositionally biased region" description="Low complexity" evidence="5">
    <location>
        <begin position="70"/>
        <end position="81"/>
    </location>
</feature>
<evidence type="ECO:0000256" key="1">
    <source>
        <dbReference type="ARBA" id="ARBA00022723"/>
    </source>
</evidence>
<dbReference type="STRING" id="905079.L1J3V0"/>